<accession>A0ACB9DNX1</accession>
<organism evidence="1 2">
    <name type="scientific">Arctium lappa</name>
    <name type="common">Greater burdock</name>
    <name type="synonym">Lappa major</name>
    <dbReference type="NCBI Taxonomy" id="4217"/>
    <lineage>
        <taxon>Eukaryota</taxon>
        <taxon>Viridiplantae</taxon>
        <taxon>Streptophyta</taxon>
        <taxon>Embryophyta</taxon>
        <taxon>Tracheophyta</taxon>
        <taxon>Spermatophyta</taxon>
        <taxon>Magnoliopsida</taxon>
        <taxon>eudicotyledons</taxon>
        <taxon>Gunneridae</taxon>
        <taxon>Pentapetalae</taxon>
        <taxon>asterids</taxon>
        <taxon>campanulids</taxon>
        <taxon>Asterales</taxon>
        <taxon>Asteraceae</taxon>
        <taxon>Carduoideae</taxon>
        <taxon>Cardueae</taxon>
        <taxon>Arctiinae</taxon>
        <taxon>Arctium</taxon>
    </lineage>
</organism>
<reference evidence="1 2" key="2">
    <citation type="journal article" date="2022" name="Mol. Ecol. Resour.">
        <title>The genomes of chicory, endive, great burdock and yacon provide insights into Asteraceae paleo-polyploidization history and plant inulin production.</title>
        <authorList>
            <person name="Fan W."/>
            <person name="Wang S."/>
            <person name="Wang H."/>
            <person name="Wang A."/>
            <person name="Jiang F."/>
            <person name="Liu H."/>
            <person name="Zhao H."/>
            <person name="Xu D."/>
            <person name="Zhang Y."/>
        </authorList>
    </citation>
    <scope>NUCLEOTIDE SEQUENCE [LARGE SCALE GENOMIC DNA]</scope>
    <source>
        <strain evidence="2">cv. Niubang</strain>
    </source>
</reference>
<evidence type="ECO:0000313" key="2">
    <source>
        <dbReference type="Proteomes" id="UP001055879"/>
    </source>
</evidence>
<sequence>MKIELQASNPGVTQCGRLIVKPPRSTVMDLESTNLDDIKFLVLIASFFVLMQMIVEASMKVLLNPQQITYTYTLIPSLYISIFQRAKIKKRETEDVILLKRSNSCVVEVKKSNGFWRIGKLFKKKREKKGYRERNRDGFDDKSEI</sequence>
<evidence type="ECO:0000313" key="1">
    <source>
        <dbReference type="EMBL" id="KAI3748171.1"/>
    </source>
</evidence>
<name>A0ACB9DNX1_ARCLA</name>
<dbReference type="EMBL" id="CM042049">
    <property type="protein sequence ID" value="KAI3748171.1"/>
    <property type="molecule type" value="Genomic_DNA"/>
</dbReference>
<keyword evidence="2" id="KW-1185">Reference proteome</keyword>
<protein>
    <submittedName>
        <fullName evidence="1">Uncharacterized protein</fullName>
    </submittedName>
</protein>
<reference evidence="2" key="1">
    <citation type="journal article" date="2022" name="Mol. Ecol. Resour.">
        <title>The genomes of chicory, endive, great burdock and yacon provide insights into Asteraceae palaeo-polyploidization history and plant inulin production.</title>
        <authorList>
            <person name="Fan W."/>
            <person name="Wang S."/>
            <person name="Wang H."/>
            <person name="Wang A."/>
            <person name="Jiang F."/>
            <person name="Liu H."/>
            <person name="Zhao H."/>
            <person name="Xu D."/>
            <person name="Zhang Y."/>
        </authorList>
    </citation>
    <scope>NUCLEOTIDE SEQUENCE [LARGE SCALE GENOMIC DNA]</scope>
    <source>
        <strain evidence="2">cv. Niubang</strain>
    </source>
</reference>
<gene>
    <name evidence="1" type="ORF">L6452_11085</name>
</gene>
<comment type="caution">
    <text evidence="1">The sequence shown here is derived from an EMBL/GenBank/DDBJ whole genome shotgun (WGS) entry which is preliminary data.</text>
</comment>
<proteinExistence type="predicted"/>
<dbReference type="Proteomes" id="UP001055879">
    <property type="component" value="Linkage Group LG03"/>
</dbReference>